<proteinExistence type="predicted"/>
<dbReference type="PROSITE" id="PS51186">
    <property type="entry name" value="GNAT"/>
    <property type="match status" value="1"/>
</dbReference>
<evidence type="ECO:0000259" key="1">
    <source>
        <dbReference type="PROSITE" id="PS51186"/>
    </source>
</evidence>
<organism evidence="2 3">
    <name type="scientific">Arsukibacterium indicum</name>
    <dbReference type="NCBI Taxonomy" id="2848612"/>
    <lineage>
        <taxon>Bacteria</taxon>
        <taxon>Pseudomonadati</taxon>
        <taxon>Pseudomonadota</taxon>
        <taxon>Gammaproteobacteria</taxon>
        <taxon>Chromatiales</taxon>
        <taxon>Chromatiaceae</taxon>
        <taxon>Arsukibacterium</taxon>
    </lineage>
</organism>
<dbReference type="InterPro" id="IPR000182">
    <property type="entry name" value="GNAT_dom"/>
</dbReference>
<name>A0ABS6MPR5_9GAMM</name>
<comment type="caution">
    <text evidence="2">The sequence shown here is derived from an EMBL/GenBank/DDBJ whole genome shotgun (WGS) entry which is preliminary data.</text>
</comment>
<evidence type="ECO:0000313" key="3">
    <source>
        <dbReference type="Proteomes" id="UP000704611"/>
    </source>
</evidence>
<gene>
    <name evidence="2" type="ORF">KQY15_17115</name>
</gene>
<feature type="domain" description="N-acetyltransferase" evidence="1">
    <location>
        <begin position="37"/>
        <end position="219"/>
    </location>
</feature>
<reference evidence="2 3" key="1">
    <citation type="submission" date="2021-06" db="EMBL/GenBank/DDBJ databases">
        <title>Rheinheimera indica sp. nov., isolated from deep-sea sediment.</title>
        <authorList>
            <person name="Wang Z."/>
            <person name="Zhang X.-Y."/>
        </authorList>
    </citation>
    <scope>NUCLEOTIDE SEQUENCE [LARGE SCALE GENOMIC DNA]</scope>
    <source>
        <strain evidence="2 3">SM2107</strain>
    </source>
</reference>
<dbReference type="Proteomes" id="UP000704611">
    <property type="component" value="Unassembled WGS sequence"/>
</dbReference>
<protein>
    <submittedName>
        <fullName evidence="2">GNAT family N-acetyltransferase</fullName>
    </submittedName>
</protein>
<keyword evidence="3" id="KW-1185">Reference proteome</keyword>
<evidence type="ECO:0000313" key="2">
    <source>
        <dbReference type="EMBL" id="MBV2130820.1"/>
    </source>
</evidence>
<dbReference type="CDD" id="cd04301">
    <property type="entry name" value="NAT_SF"/>
    <property type="match status" value="1"/>
</dbReference>
<dbReference type="EMBL" id="JAHRID010000009">
    <property type="protein sequence ID" value="MBV2130820.1"/>
    <property type="molecule type" value="Genomic_DNA"/>
</dbReference>
<dbReference type="RefSeq" id="WP_217671126.1">
    <property type="nucleotide sequence ID" value="NZ_JAHRID010000009.1"/>
</dbReference>
<dbReference type="Pfam" id="PF00583">
    <property type="entry name" value="Acetyltransf_1"/>
    <property type="match status" value="1"/>
</dbReference>
<sequence>MSDNLITTWYLQFQGPALRLPRWPADCLLMEATIPSPELSQFLFTAVGNHWRWFSRLSWDYHQWLNHLSTDRVRTWVLYQEGTIAGFIELNLHPAATEAQPLPPATRLAASIELTFFGLLPAFTGKGLGPILLTAAVALAQQWLAELAATEASAAPAETNETVTNVWVHTCSDDHPAALATYQQAGFAIYHTSEDAADTPENYADAALCRNYILSRLAQFKRR</sequence>
<accession>A0ABS6MPR5</accession>